<evidence type="ECO:0000313" key="2">
    <source>
        <dbReference type="EMBL" id="KAB2619404.1"/>
    </source>
</evidence>
<name>A0A5N5H8C5_9ROSA</name>
<reference evidence="2 3" key="3">
    <citation type="submission" date="2019-11" db="EMBL/GenBank/DDBJ databases">
        <title>A de novo genome assembly of a pear dwarfing rootstock.</title>
        <authorList>
            <person name="Wang F."/>
            <person name="Wang J."/>
            <person name="Li S."/>
            <person name="Zhang Y."/>
            <person name="Fang M."/>
            <person name="Ma L."/>
            <person name="Zhao Y."/>
            <person name="Jiang S."/>
        </authorList>
    </citation>
    <scope>NUCLEOTIDE SEQUENCE [LARGE SCALE GENOMIC DNA]</scope>
    <source>
        <strain evidence="2">S2</strain>
        <tissue evidence="2">Leaf</tissue>
    </source>
</reference>
<dbReference type="GO" id="GO:0016740">
    <property type="term" value="F:transferase activity"/>
    <property type="evidence" value="ECO:0007669"/>
    <property type="project" value="UniProtKB-KW"/>
</dbReference>
<feature type="region of interest" description="Disordered" evidence="1">
    <location>
        <begin position="1"/>
        <end position="21"/>
    </location>
</feature>
<accession>A0A5N5H8C5</accession>
<organism evidence="2 3">
    <name type="scientific">Pyrus ussuriensis x Pyrus communis</name>
    <dbReference type="NCBI Taxonomy" id="2448454"/>
    <lineage>
        <taxon>Eukaryota</taxon>
        <taxon>Viridiplantae</taxon>
        <taxon>Streptophyta</taxon>
        <taxon>Embryophyta</taxon>
        <taxon>Tracheophyta</taxon>
        <taxon>Spermatophyta</taxon>
        <taxon>Magnoliopsida</taxon>
        <taxon>eudicotyledons</taxon>
        <taxon>Gunneridae</taxon>
        <taxon>Pentapetalae</taxon>
        <taxon>rosids</taxon>
        <taxon>fabids</taxon>
        <taxon>Rosales</taxon>
        <taxon>Rosaceae</taxon>
        <taxon>Amygdaloideae</taxon>
        <taxon>Maleae</taxon>
        <taxon>Pyrus</taxon>
    </lineage>
</organism>
<reference evidence="2 3" key="1">
    <citation type="submission" date="2019-09" db="EMBL/GenBank/DDBJ databases">
        <authorList>
            <person name="Ou C."/>
        </authorList>
    </citation>
    <scope>NUCLEOTIDE SEQUENCE [LARGE SCALE GENOMIC DNA]</scope>
    <source>
        <strain evidence="2">S2</strain>
        <tissue evidence="2">Leaf</tissue>
    </source>
</reference>
<keyword evidence="2" id="KW-0808">Transferase</keyword>
<dbReference type="EMBL" id="SMOL01000401">
    <property type="protein sequence ID" value="KAB2619404.1"/>
    <property type="molecule type" value="Genomic_DNA"/>
</dbReference>
<evidence type="ECO:0000313" key="3">
    <source>
        <dbReference type="Proteomes" id="UP000327157"/>
    </source>
</evidence>
<gene>
    <name evidence="2" type="ORF">D8674_015273</name>
</gene>
<proteinExistence type="predicted"/>
<dbReference type="AlphaFoldDB" id="A0A5N5H8C5"/>
<sequence length="105" mass="11552">MTTQQPRLSSSSPRRHPRLRELKHPYHPSSFLLDDITVVATTNTPSSLPVQADLSWTTSNLIVGGDLELGVVGLDLMVRWAWAETALSGGGSGGAIEWWFGRRRP</sequence>
<evidence type="ECO:0000256" key="1">
    <source>
        <dbReference type="SAM" id="MobiDB-lite"/>
    </source>
</evidence>
<feature type="compositionally biased region" description="Low complexity" evidence="1">
    <location>
        <begin position="1"/>
        <end position="12"/>
    </location>
</feature>
<reference evidence="3" key="2">
    <citation type="submission" date="2019-10" db="EMBL/GenBank/DDBJ databases">
        <title>A de novo genome assembly of a pear dwarfing rootstock.</title>
        <authorList>
            <person name="Wang F."/>
            <person name="Wang J."/>
            <person name="Li S."/>
            <person name="Zhang Y."/>
            <person name="Fang M."/>
            <person name="Ma L."/>
            <person name="Zhao Y."/>
            <person name="Jiang S."/>
        </authorList>
    </citation>
    <scope>NUCLEOTIDE SEQUENCE [LARGE SCALE GENOMIC DNA]</scope>
</reference>
<keyword evidence="3" id="KW-1185">Reference proteome</keyword>
<comment type="caution">
    <text evidence="2">The sequence shown here is derived from an EMBL/GenBank/DDBJ whole genome shotgun (WGS) entry which is preliminary data.</text>
</comment>
<dbReference type="Proteomes" id="UP000327157">
    <property type="component" value="Chromosome 15"/>
</dbReference>
<protein>
    <submittedName>
        <fullName evidence="2">Galacturonosyltransferase 14</fullName>
    </submittedName>
</protein>